<accession>A0A0P9D4I0</accession>
<dbReference type="AlphaFoldDB" id="A0A0P9D4I0"/>
<evidence type="ECO:0000313" key="1">
    <source>
        <dbReference type="EMBL" id="KPV44372.1"/>
    </source>
</evidence>
<proteinExistence type="predicted"/>
<protein>
    <recommendedName>
        <fullName evidence="3">Flagellar protein</fullName>
    </recommendedName>
</protein>
<dbReference type="EMBL" id="LJCO01000033">
    <property type="protein sequence ID" value="KPV44372.1"/>
    <property type="molecule type" value="Genomic_DNA"/>
</dbReference>
<comment type="caution">
    <text evidence="1">The sequence shown here is derived from an EMBL/GenBank/DDBJ whole genome shotgun (WGS) entry which is preliminary data.</text>
</comment>
<evidence type="ECO:0008006" key="3">
    <source>
        <dbReference type="Google" id="ProtNLM"/>
    </source>
</evidence>
<dbReference type="STRING" id="471514.AN477_06990"/>
<name>A0A0P9D4I0_9BACL</name>
<dbReference type="PATRIC" id="fig|471514.4.peg.3639"/>
<dbReference type="Proteomes" id="UP000050482">
    <property type="component" value="Unassembled WGS sequence"/>
</dbReference>
<gene>
    <name evidence="1" type="ORF">AN477_06990</name>
</gene>
<organism evidence="1 2">
    <name type="scientific">Alicyclobacillus ferrooxydans</name>
    <dbReference type="NCBI Taxonomy" id="471514"/>
    <lineage>
        <taxon>Bacteria</taxon>
        <taxon>Bacillati</taxon>
        <taxon>Bacillota</taxon>
        <taxon>Bacilli</taxon>
        <taxon>Bacillales</taxon>
        <taxon>Alicyclobacillaceae</taxon>
        <taxon>Alicyclobacillus</taxon>
    </lineage>
</organism>
<keyword evidence="2" id="KW-1185">Reference proteome</keyword>
<evidence type="ECO:0000313" key="2">
    <source>
        <dbReference type="Proteomes" id="UP000050482"/>
    </source>
</evidence>
<sequence>MPSDLKGLSNCVQCGKIYLRITSAFCPDCLKQDRENLENVRDYLRFNRGASMEETVSDTGVDPGRIVAWIQAGHLMLSPQSAIKYPCENKCGSLIQSGKYCRECLHDLSRSLEVQVPEPRNRGHGFLSKDKF</sequence>
<reference evidence="1 2" key="1">
    <citation type="submission" date="2015-09" db="EMBL/GenBank/DDBJ databases">
        <title>Draft genome sequence of Alicyclobacillus ferrooxydans DSM 22381.</title>
        <authorList>
            <person name="Hemp J."/>
        </authorList>
    </citation>
    <scope>NUCLEOTIDE SEQUENCE [LARGE SCALE GENOMIC DNA]</scope>
    <source>
        <strain evidence="1 2">TC-34</strain>
    </source>
</reference>